<reference evidence="3 4" key="1">
    <citation type="journal article" date="2019" name="New Phytol.">
        <title>Comparative genomics reveals unique wood-decay strategies and fruiting body development in the Schizophyllaceae.</title>
        <authorList>
            <person name="Almasi E."/>
            <person name="Sahu N."/>
            <person name="Krizsan K."/>
            <person name="Balint B."/>
            <person name="Kovacs G.M."/>
            <person name="Kiss B."/>
            <person name="Cseklye J."/>
            <person name="Drula E."/>
            <person name="Henrissat B."/>
            <person name="Nagy I."/>
            <person name="Chovatia M."/>
            <person name="Adam C."/>
            <person name="LaButti K."/>
            <person name="Lipzen A."/>
            <person name="Riley R."/>
            <person name="Grigoriev I.V."/>
            <person name="Nagy L.G."/>
        </authorList>
    </citation>
    <scope>NUCLEOTIDE SEQUENCE [LARGE SCALE GENOMIC DNA]</scope>
    <source>
        <strain evidence="3 4">NL-1724</strain>
    </source>
</reference>
<sequence length="433" mass="48530">MALSWRGEDAVKHVLPYSAAPDDARSPHDERLAFTSARGSANNEDVRQRRPQTKVGGEHPSWYAGQSSASPQRTIPASTSPQGPHPSLAPPDFAYTVTSPTPSPQDLPWDSTPFSTRNPFSLSPVAQPSLLAPPQRQQFHGAPPGLQVPLDEKDQIALNGFGQDVLDKAYTHMTFTFPVAFYQLCLLRMPMFYFGRVKRVLEDADLSMSDFEQMARTAAAEWKEKNREERREALDQINHISTYGVPHQAGVSRVTPAMRRFRDSWESFIDSLLREWKTQNVISALLMSALLSMLQIDAAAADVVTRTACVLSLIAALMSLLYGCLYIIRFGTMKRMHKALIFYQESRKQPHPIFWNVWVLLAMPVIWLVWSIVLFIVSIMSYIWRTGSVADPPERTTSATAALGTRIAITCVIGIGMFYLACICKTFARYGDR</sequence>
<feature type="compositionally biased region" description="Polar residues" evidence="1">
    <location>
        <begin position="112"/>
        <end position="126"/>
    </location>
</feature>
<evidence type="ECO:0000313" key="4">
    <source>
        <dbReference type="Proteomes" id="UP000320762"/>
    </source>
</evidence>
<keyword evidence="2" id="KW-0812">Transmembrane</keyword>
<accession>A0A550C3M6</accession>
<dbReference type="Proteomes" id="UP000320762">
    <property type="component" value="Unassembled WGS sequence"/>
</dbReference>
<feature type="compositionally biased region" description="Basic and acidic residues" evidence="1">
    <location>
        <begin position="22"/>
        <end position="32"/>
    </location>
</feature>
<protein>
    <submittedName>
        <fullName evidence="3">Uncharacterized protein</fullName>
    </submittedName>
</protein>
<organism evidence="3 4">
    <name type="scientific">Schizophyllum amplum</name>
    <dbReference type="NCBI Taxonomy" id="97359"/>
    <lineage>
        <taxon>Eukaryota</taxon>
        <taxon>Fungi</taxon>
        <taxon>Dikarya</taxon>
        <taxon>Basidiomycota</taxon>
        <taxon>Agaricomycotina</taxon>
        <taxon>Agaricomycetes</taxon>
        <taxon>Agaricomycetidae</taxon>
        <taxon>Agaricales</taxon>
        <taxon>Schizophyllaceae</taxon>
        <taxon>Schizophyllum</taxon>
    </lineage>
</organism>
<dbReference type="STRING" id="97359.A0A550C3M6"/>
<evidence type="ECO:0000256" key="2">
    <source>
        <dbReference type="SAM" id="Phobius"/>
    </source>
</evidence>
<keyword evidence="4" id="KW-1185">Reference proteome</keyword>
<dbReference type="OrthoDB" id="3062801at2759"/>
<feature type="transmembrane region" description="Helical" evidence="2">
    <location>
        <begin position="310"/>
        <end position="332"/>
    </location>
</feature>
<comment type="caution">
    <text evidence="3">The sequence shown here is derived from an EMBL/GenBank/DDBJ whole genome shotgun (WGS) entry which is preliminary data.</text>
</comment>
<keyword evidence="2" id="KW-0472">Membrane</keyword>
<dbReference type="AlphaFoldDB" id="A0A550C3M6"/>
<feature type="transmembrane region" description="Helical" evidence="2">
    <location>
        <begin position="353"/>
        <end position="383"/>
    </location>
</feature>
<evidence type="ECO:0000313" key="3">
    <source>
        <dbReference type="EMBL" id="TRM59395.1"/>
    </source>
</evidence>
<evidence type="ECO:0000256" key="1">
    <source>
        <dbReference type="SAM" id="MobiDB-lite"/>
    </source>
</evidence>
<feature type="transmembrane region" description="Helical" evidence="2">
    <location>
        <begin position="403"/>
        <end position="424"/>
    </location>
</feature>
<dbReference type="EMBL" id="VDMD01000028">
    <property type="protein sequence ID" value="TRM59395.1"/>
    <property type="molecule type" value="Genomic_DNA"/>
</dbReference>
<keyword evidence="2" id="KW-1133">Transmembrane helix</keyword>
<name>A0A550C3M6_9AGAR</name>
<proteinExistence type="predicted"/>
<gene>
    <name evidence="3" type="ORF">BD626DRAFT_607991</name>
</gene>
<feature type="region of interest" description="Disordered" evidence="1">
    <location>
        <begin position="16"/>
        <end position="128"/>
    </location>
</feature>
<feature type="non-terminal residue" evidence="3">
    <location>
        <position position="433"/>
    </location>
</feature>
<feature type="compositionally biased region" description="Polar residues" evidence="1">
    <location>
        <begin position="64"/>
        <end position="82"/>
    </location>
</feature>